<dbReference type="NCBIfam" id="NF000355">
    <property type="entry name" value="ribo_prot_ABC_F"/>
    <property type="match status" value="1"/>
</dbReference>
<keyword evidence="2" id="KW-0067">ATP-binding</keyword>
<dbReference type="PANTHER" id="PTHR42855:SF2">
    <property type="entry name" value="DRUG RESISTANCE ABC TRANSPORTER,ATP-BINDING PROTEIN"/>
    <property type="match status" value="1"/>
</dbReference>
<sequence>MEQLSVKINNLIKNYGSKEVLNIEELSTYQTDRIGIVGANGQGKSTLLKLIAGVVDPDSGTIQKENSFHYFPQIAEVTEKTEALDWALFGRFSIPTNELATLSGGEETKYRLAQTLSSYQLGLLLDEPTTHLDQQGIQVLIEELQYYYGTLIVVSHDRYLLNQLATKIWEVDQGKVTEYAGNYDSYRQQKEQAAQRVAWEAAQYQQQKQQLTQAIQKKKEQAIKSCRISEKKRQQNIRPDRLSSSKQKDTVQKSLQKTVKAMESRLDQLEEVKGVARQQVIRFPVVPAVELHNKRPIRGEQVTIQRGAKRLLDSSSFQFAAGKKIAIVGPNGSGKSTLLKEIIAGGEGIYVSPKIVFAVYEQMGYRKNSTTPLLTELMAQTDYQEPLVRSILHNLGFSQIDVMKPVNVLSGGEATRVELARIFTQPANVLILDEPTNFIDLPTITVLEQLIRSYRGMVLFTSHDQAFIDAVADDVYQIDHGKLTLVSSN</sequence>
<dbReference type="InterPro" id="IPR017871">
    <property type="entry name" value="ABC_transporter-like_CS"/>
</dbReference>
<evidence type="ECO:0000313" key="6">
    <source>
        <dbReference type="EMBL" id="RHK05918.1"/>
    </source>
</evidence>
<comment type="caution">
    <text evidence="6">The sequence shown here is derived from an EMBL/GenBank/DDBJ whole genome shotgun (WGS) entry which is preliminary data.</text>
</comment>
<feature type="coiled-coil region" evidence="3">
    <location>
        <begin position="252"/>
        <end position="279"/>
    </location>
</feature>
<dbReference type="GO" id="GO:0005524">
    <property type="term" value="F:ATP binding"/>
    <property type="evidence" value="ECO:0007669"/>
    <property type="project" value="UniProtKB-KW"/>
</dbReference>
<dbReference type="PANTHER" id="PTHR42855">
    <property type="entry name" value="ABC TRANSPORTER ATP-BINDING SUBUNIT"/>
    <property type="match status" value="1"/>
</dbReference>
<dbReference type="InterPro" id="IPR051309">
    <property type="entry name" value="ABCF_ATPase"/>
</dbReference>
<dbReference type="Gene3D" id="3.40.50.300">
    <property type="entry name" value="P-loop containing nucleotide triphosphate hydrolases"/>
    <property type="match status" value="3"/>
</dbReference>
<dbReference type="GO" id="GO:0016887">
    <property type="term" value="F:ATP hydrolysis activity"/>
    <property type="evidence" value="ECO:0007669"/>
    <property type="project" value="InterPro"/>
</dbReference>
<evidence type="ECO:0000256" key="1">
    <source>
        <dbReference type="ARBA" id="ARBA00022741"/>
    </source>
</evidence>
<dbReference type="PROSITE" id="PS50893">
    <property type="entry name" value="ABC_TRANSPORTER_2"/>
    <property type="match status" value="2"/>
</dbReference>
<dbReference type="InterPro" id="IPR003439">
    <property type="entry name" value="ABC_transporter-like_ATP-bd"/>
</dbReference>
<gene>
    <name evidence="6" type="primary">abc-f</name>
    <name evidence="6" type="ORF">DW084_11385</name>
</gene>
<dbReference type="PROSITE" id="PS00211">
    <property type="entry name" value="ABC_TRANSPORTER_1"/>
    <property type="match status" value="1"/>
</dbReference>
<feature type="region of interest" description="Disordered" evidence="4">
    <location>
        <begin position="230"/>
        <end position="250"/>
    </location>
</feature>
<keyword evidence="3" id="KW-0175">Coiled coil</keyword>
<dbReference type="SMART" id="SM00382">
    <property type="entry name" value="AAA"/>
    <property type="match status" value="2"/>
</dbReference>
<evidence type="ECO:0000256" key="3">
    <source>
        <dbReference type="SAM" id="Coils"/>
    </source>
</evidence>
<dbReference type="Pfam" id="PF00005">
    <property type="entry name" value="ABC_tran"/>
    <property type="match status" value="2"/>
</dbReference>
<evidence type="ECO:0000259" key="5">
    <source>
        <dbReference type="PROSITE" id="PS50893"/>
    </source>
</evidence>
<dbReference type="Proteomes" id="UP000286288">
    <property type="component" value="Unassembled WGS sequence"/>
</dbReference>
<dbReference type="InterPro" id="IPR027417">
    <property type="entry name" value="P-loop_NTPase"/>
</dbReference>
<accession>A0A415ERQ0</accession>
<reference evidence="6 7" key="1">
    <citation type="submission" date="2018-08" db="EMBL/GenBank/DDBJ databases">
        <title>A genome reference for cultivated species of the human gut microbiota.</title>
        <authorList>
            <person name="Zou Y."/>
            <person name="Xue W."/>
            <person name="Luo G."/>
        </authorList>
    </citation>
    <scope>NUCLEOTIDE SEQUENCE [LARGE SCALE GENOMIC DNA]</scope>
    <source>
        <strain evidence="6 7">AF48-16</strain>
    </source>
</reference>
<evidence type="ECO:0000256" key="4">
    <source>
        <dbReference type="SAM" id="MobiDB-lite"/>
    </source>
</evidence>
<dbReference type="InterPro" id="IPR003593">
    <property type="entry name" value="AAA+_ATPase"/>
</dbReference>
<feature type="domain" description="ABC transporter" evidence="5">
    <location>
        <begin position="297"/>
        <end position="488"/>
    </location>
</feature>
<evidence type="ECO:0000313" key="7">
    <source>
        <dbReference type="Proteomes" id="UP000286288"/>
    </source>
</evidence>
<dbReference type="SUPFAM" id="SSF52540">
    <property type="entry name" value="P-loop containing nucleoside triphosphate hydrolases"/>
    <property type="match status" value="2"/>
</dbReference>
<protein>
    <submittedName>
        <fullName evidence="6">ABC-F type ribosomal protection protein</fullName>
    </submittedName>
</protein>
<evidence type="ECO:0000256" key="2">
    <source>
        <dbReference type="ARBA" id="ARBA00022840"/>
    </source>
</evidence>
<dbReference type="RefSeq" id="WP_151195844.1">
    <property type="nucleotide sequence ID" value="NZ_CP119393.1"/>
</dbReference>
<dbReference type="AlphaFoldDB" id="A0A415ERQ0"/>
<keyword evidence="1" id="KW-0547">Nucleotide-binding</keyword>
<dbReference type="EMBL" id="QRMZ01000014">
    <property type="protein sequence ID" value="RHK05918.1"/>
    <property type="molecule type" value="Genomic_DNA"/>
</dbReference>
<feature type="coiled-coil region" evidence="3">
    <location>
        <begin position="187"/>
        <end position="224"/>
    </location>
</feature>
<feature type="domain" description="ABC transporter" evidence="5">
    <location>
        <begin position="6"/>
        <end position="198"/>
    </location>
</feature>
<dbReference type="CDD" id="cd03221">
    <property type="entry name" value="ABCF_EF-3"/>
    <property type="match status" value="2"/>
</dbReference>
<name>A0A415ERQ0_ENTCA</name>
<organism evidence="6 7">
    <name type="scientific">Enterococcus casseliflavus</name>
    <name type="common">Enterococcus flavescens</name>
    <dbReference type="NCBI Taxonomy" id="37734"/>
    <lineage>
        <taxon>Bacteria</taxon>
        <taxon>Bacillati</taxon>
        <taxon>Bacillota</taxon>
        <taxon>Bacilli</taxon>
        <taxon>Lactobacillales</taxon>
        <taxon>Enterococcaceae</taxon>
        <taxon>Enterococcus</taxon>
    </lineage>
</organism>
<proteinExistence type="predicted"/>